<evidence type="ECO:0000313" key="2">
    <source>
        <dbReference type="EMBL" id="KAL2785575.1"/>
    </source>
</evidence>
<evidence type="ECO:0000256" key="1">
    <source>
        <dbReference type="SAM" id="MobiDB-lite"/>
    </source>
</evidence>
<feature type="region of interest" description="Disordered" evidence="1">
    <location>
        <begin position="263"/>
        <end position="347"/>
    </location>
</feature>
<dbReference type="EMBL" id="JBFTWV010000140">
    <property type="protein sequence ID" value="KAL2785575.1"/>
    <property type="molecule type" value="Genomic_DNA"/>
</dbReference>
<feature type="compositionally biased region" description="Low complexity" evidence="1">
    <location>
        <begin position="588"/>
        <end position="599"/>
    </location>
</feature>
<feature type="compositionally biased region" description="Polar residues" evidence="1">
    <location>
        <begin position="546"/>
        <end position="556"/>
    </location>
</feature>
<sequence>MVISNSARSEGRMGKYSGLDGVNIYAHSETGPVLLLFGHGVDFQGISWKVHGGAAPIAFASPRAALLIPVPEHPSSLEPETHLKSTLDSTIAPFLRDYQSDYWPIRGPQFHVVVSSRSRSLPRDVYWPRLKQLLQTHNLPANESLTLQDFKTPDVPDDLDINFIVHEKQGHSHVTLLDETDGPPPWFYIGVDDLEDRTARFANRQGSSNDRSSVFRMLRDETQPKLPAAALKQTSASKGRGKAKLVLPEDALMDWCKTFAAKAKGKSPPKSFSNHWDKTSDEIPTPESPFHWAESKSSAPVSPSSPVSKGKVKAKEVRWQPPGRTQAVPQKTWPPEDNDKDEETQRLEAWQDWWKETGHELPEGGSARFHCRPSGVESALSFYEKLSALRVHGEGGQDAAASAGPQASPAVDKGKGKGKEAQRLPLSQPTPFVSQEASTPQGRDQGLPPLWNLGLLTGDSLRPRPPTIGQPTWGENIQGFPRVPPPVALLPPVLVDNSRDRLYGPTLGLPTSDDNGRGLQQPATMLPPLLGENAQGLTRLAPLGLPNSQANRQGLPSATYRGEGFRGGSFSVTPQTSTSENKDRGGQRESSSATSQARSSRGKRKEDSCAPN</sequence>
<feature type="compositionally biased region" description="Basic and acidic residues" evidence="1">
    <location>
        <begin position="412"/>
        <end position="422"/>
    </location>
</feature>
<feature type="compositionally biased region" description="Polar residues" evidence="1">
    <location>
        <begin position="570"/>
        <end position="579"/>
    </location>
</feature>
<keyword evidence="3" id="KW-1185">Reference proteome</keyword>
<gene>
    <name evidence="2" type="ORF">BJX66DRAFT_57693</name>
</gene>
<proteinExistence type="predicted"/>
<organism evidence="2 3">
    <name type="scientific">Aspergillus keveii</name>
    <dbReference type="NCBI Taxonomy" id="714993"/>
    <lineage>
        <taxon>Eukaryota</taxon>
        <taxon>Fungi</taxon>
        <taxon>Dikarya</taxon>
        <taxon>Ascomycota</taxon>
        <taxon>Pezizomycotina</taxon>
        <taxon>Eurotiomycetes</taxon>
        <taxon>Eurotiomycetidae</taxon>
        <taxon>Eurotiales</taxon>
        <taxon>Aspergillaceae</taxon>
        <taxon>Aspergillus</taxon>
        <taxon>Aspergillus subgen. Nidulantes</taxon>
    </lineage>
</organism>
<feature type="compositionally biased region" description="Polar residues" evidence="1">
    <location>
        <begin position="425"/>
        <end position="442"/>
    </location>
</feature>
<feature type="region of interest" description="Disordered" evidence="1">
    <location>
        <begin position="392"/>
        <end position="479"/>
    </location>
</feature>
<name>A0ABR4FQR0_9EURO</name>
<protein>
    <submittedName>
        <fullName evidence="2">Uncharacterized protein</fullName>
    </submittedName>
</protein>
<reference evidence="2 3" key="1">
    <citation type="submission" date="2024-07" db="EMBL/GenBank/DDBJ databases">
        <title>Section-level genome sequencing and comparative genomics of Aspergillus sections Usti and Cavernicolus.</title>
        <authorList>
            <consortium name="Lawrence Berkeley National Laboratory"/>
            <person name="Nybo J.L."/>
            <person name="Vesth T.C."/>
            <person name="Theobald S."/>
            <person name="Frisvad J.C."/>
            <person name="Larsen T.O."/>
            <person name="Kjaerboelling I."/>
            <person name="Rothschild-Mancinelli K."/>
            <person name="Lyhne E.K."/>
            <person name="Kogle M.E."/>
            <person name="Barry K."/>
            <person name="Clum A."/>
            <person name="Na H."/>
            <person name="Ledsgaard L."/>
            <person name="Lin J."/>
            <person name="Lipzen A."/>
            <person name="Kuo A."/>
            <person name="Riley R."/>
            <person name="Mondo S."/>
            <person name="Labutti K."/>
            <person name="Haridas S."/>
            <person name="Pangalinan J."/>
            <person name="Salamov A.A."/>
            <person name="Simmons B.A."/>
            <person name="Magnuson J.K."/>
            <person name="Chen J."/>
            <person name="Drula E."/>
            <person name="Henrissat B."/>
            <person name="Wiebenga A."/>
            <person name="Lubbers R.J."/>
            <person name="Gomes A.C."/>
            <person name="Makela M.R."/>
            <person name="Stajich J."/>
            <person name="Grigoriev I.V."/>
            <person name="Mortensen U.H."/>
            <person name="De Vries R.P."/>
            <person name="Baker S.E."/>
            <person name="Andersen M.R."/>
        </authorList>
    </citation>
    <scope>NUCLEOTIDE SEQUENCE [LARGE SCALE GENOMIC DNA]</scope>
    <source>
        <strain evidence="2 3">CBS 209.92</strain>
    </source>
</reference>
<feature type="compositionally biased region" description="Low complexity" evidence="1">
    <location>
        <begin position="295"/>
        <end position="309"/>
    </location>
</feature>
<evidence type="ECO:0000313" key="3">
    <source>
        <dbReference type="Proteomes" id="UP001610563"/>
    </source>
</evidence>
<accession>A0ABR4FQR0</accession>
<comment type="caution">
    <text evidence="2">The sequence shown here is derived from an EMBL/GenBank/DDBJ whole genome shotgun (WGS) entry which is preliminary data.</text>
</comment>
<dbReference type="Proteomes" id="UP001610563">
    <property type="component" value="Unassembled WGS sequence"/>
</dbReference>
<feature type="compositionally biased region" description="Low complexity" evidence="1">
    <location>
        <begin position="263"/>
        <end position="273"/>
    </location>
</feature>
<feature type="compositionally biased region" description="Low complexity" evidence="1">
    <location>
        <begin position="397"/>
        <end position="410"/>
    </location>
</feature>
<feature type="region of interest" description="Disordered" evidence="1">
    <location>
        <begin position="504"/>
        <end position="612"/>
    </location>
</feature>